<organism evidence="2 3">
    <name type="scientific">Apilactobacillus apinorum</name>
    <dbReference type="NCBI Taxonomy" id="1218495"/>
    <lineage>
        <taxon>Bacteria</taxon>
        <taxon>Bacillati</taxon>
        <taxon>Bacillota</taxon>
        <taxon>Bacilli</taxon>
        <taxon>Lactobacillales</taxon>
        <taxon>Lactobacillaceae</taxon>
        <taxon>Apilactobacillus</taxon>
    </lineage>
</organism>
<dbReference type="Gene3D" id="3.40.50.1110">
    <property type="entry name" value="SGNH hydrolase"/>
    <property type="match status" value="1"/>
</dbReference>
<evidence type="ECO:0000313" key="2">
    <source>
        <dbReference type="EMBL" id="GAA6113805.1"/>
    </source>
</evidence>
<dbReference type="EMBL" id="BAABVV010000018">
    <property type="protein sequence ID" value="GAA6113805.1"/>
    <property type="molecule type" value="Genomic_DNA"/>
</dbReference>
<evidence type="ECO:0000313" key="3">
    <source>
        <dbReference type="Proteomes" id="UP001438112"/>
    </source>
</evidence>
<evidence type="ECO:0000259" key="1">
    <source>
        <dbReference type="Pfam" id="PF13472"/>
    </source>
</evidence>
<dbReference type="CDD" id="cd00229">
    <property type="entry name" value="SGNH_hydrolase"/>
    <property type="match status" value="1"/>
</dbReference>
<reference evidence="2 3" key="1">
    <citation type="submission" date="2024-03" db="EMBL/GenBank/DDBJ databases">
        <title>Inconsistent identification of Apilactobacillus kunkeei-related strains obtained by well-developed overall genome related indices.</title>
        <authorList>
            <person name="Maeno S."/>
            <person name="Endo A."/>
        </authorList>
    </citation>
    <scope>NUCLEOTIDE SEQUENCE [LARGE SCALE GENOMIC DNA]</scope>
    <source>
        <strain evidence="2 3">20H-10</strain>
    </source>
</reference>
<name>A0ABP9ZG95_9LACO</name>
<dbReference type="PANTHER" id="PTHR30383">
    <property type="entry name" value="THIOESTERASE 1/PROTEASE 1/LYSOPHOSPHOLIPASE L1"/>
    <property type="match status" value="1"/>
</dbReference>
<dbReference type="InterPro" id="IPR013830">
    <property type="entry name" value="SGNH_hydro"/>
</dbReference>
<dbReference type="InterPro" id="IPR036514">
    <property type="entry name" value="SGNH_hydro_sf"/>
</dbReference>
<dbReference type="RefSeq" id="WP_353317300.1">
    <property type="nucleotide sequence ID" value="NZ_BAABVV010000018.1"/>
</dbReference>
<dbReference type="Proteomes" id="UP001438112">
    <property type="component" value="Unassembled WGS sequence"/>
</dbReference>
<feature type="domain" description="SGNH hydrolase-type esterase" evidence="1">
    <location>
        <begin position="10"/>
        <end position="187"/>
    </location>
</feature>
<dbReference type="PANTHER" id="PTHR30383:SF5">
    <property type="entry name" value="SGNH HYDROLASE-TYPE ESTERASE DOMAIN-CONTAINING PROTEIN"/>
    <property type="match status" value="1"/>
</dbReference>
<dbReference type="Pfam" id="PF13472">
    <property type="entry name" value="Lipase_GDSL_2"/>
    <property type="match status" value="1"/>
</dbReference>
<protein>
    <recommendedName>
        <fullName evidence="1">SGNH hydrolase-type esterase domain-containing protein</fullName>
    </recommendedName>
</protein>
<gene>
    <name evidence="2" type="ORF">AP20H10_01680</name>
</gene>
<accession>A0ABP9ZG95</accession>
<comment type="caution">
    <text evidence="2">The sequence shown here is derived from an EMBL/GenBank/DDBJ whole genome shotgun (WGS) entry which is preliminary data.</text>
</comment>
<sequence length="199" mass="23228">MDLKNKRIAALGDSITRGFDGTANLRYNYPQYLSKYYDASLVNLGLNGATIYNDLEQQIENIKDSRYDVIILMIGTNDYGHLDIPLIDIVSKMTSLVRRLISTHPCSKIYASLPLPRYDSGKNANDVVRYADYTFNDLLDKLSTIYSAFQIPYIDWRHYHTEFITDFNFKDMYQDQHVHPNAYTYRRLAFYIGDFIQNN</sequence>
<keyword evidence="3" id="KW-1185">Reference proteome</keyword>
<dbReference type="InterPro" id="IPR051532">
    <property type="entry name" value="Ester_Hydrolysis_Enzymes"/>
</dbReference>
<dbReference type="SUPFAM" id="SSF52266">
    <property type="entry name" value="SGNH hydrolase"/>
    <property type="match status" value="1"/>
</dbReference>
<proteinExistence type="predicted"/>